<keyword evidence="3" id="KW-0547">Nucleotide-binding</keyword>
<organism evidence="8">
    <name type="scientific">Aureoumbra lagunensis</name>
    <dbReference type="NCBI Taxonomy" id="44058"/>
    <lineage>
        <taxon>Eukaryota</taxon>
        <taxon>Sar</taxon>
        <taxon>Stramenopiles</taxon>
        <taxon>Ochrophyta</taxon>
        <taxon>Pelagophyceae</taxon>
        <taxon>Pelagomonadales</taxon>
        <taxon>Aureoumbra</taxon>
    </lineage>
</organism>
<dbReference type="EMBL" id="HBIJ01016400">
    <property type="protein sequence ID" value="CAE0370175.1"/>
    <property type="molecule type" value="Transcribed_RNA"/>
</dbReference>
<dbReference type="PROSITE" id="PS50011">
    <property type="entry name" value="PROTEIN_KINASE_DOM"/>
    <property type="match status" value="1"/>
</dbReference>
<dbReference type="SUPFAM" id="SSF56112">
    <property type="entry name" value="Protein kinase-like (PK-like)"/>
    <property type="match status" value="1"/>
</dbReference>
<feature type="region of interest" description="Disordered" evidence="6">
    <location>
        <begin position="340"/>
        <end position="380"/>
    </location>
</feature>
<dbReference type="InterPro" id="IPR011009">
    <property type="entry name" value="Kinase-like_dom_sf"/>
</dbReference>
<dbReference type="Gene3D" id="3.30.200.20">
    <property type="entry name" value="Phosphorylase Kinase, domain 1"/>
    <property type="match status" value="1"/>
</dbReference>
<protein>
    <recommendedName>
        <fullName evidence="7">Protein kinase domain-containing protein</fullName>
    </recommendedName>
</protein>
<dbReference type="InterPro" id="IPR000719">
    <property type="entry name" value="Prot_kinase_dom"/>
</dbReference>
<evidence type="ECO:0000313" key="8">
    <source>
        <dbReference type="EMBL" id="CAE0370175.1"/>
    </source>
</evidence>
<keyword evidence="2" id="KW-0808">Transferase</keyword>
<evidence type="ECO:0000256" key="6">
    <source>
        <dbReference type="SAM" id="MobiDB-lite"/>
    </source>
</evidence>
<name>A0A7S3K190_9STRA</name>
<feature type="compositionally biased region" description="Basic residues" evidence="6">
    <location>
        <begin position="363"/>
        <end position="380"/>
    </location>
</feature>
<proteinExistence type="predicted"/>
<accession>A0A7S3K190</accession>
<evidence type="ECO:0000256" key="2">
    <source>
        <dbReference type="ARBA" id="ARBA00022679"/>
    </source>
</evidence>
<reference evidence="8" key="1">
    <citation type="submission" date="2021-01" db="EMBL/GenBank/DDBJ databases">
        <authorList>
            <person name="Corre E."/>
            <person name="Pelletier E."/>
            <person name="Niang G."/>
            <person name="Scheremetjew M."/>
            <person name="Finn R."/>
            <person name="Kale V."/>
            <person name="Holt S."/>
            <person name="Cochrane G."/>
            <person name="Meng A."/>
            <person name="Brown T."/>
            <person name="Cohen L."/>
        </authorList>
    </citation>
    <scope>NUCLEOTIDE SEQUENCE</scope>
    <source>
        <strain evidence="8">CCMP1510</strain>
    </source>
</reference>
<dbReference type="GO" id="GO:0004674">
    <property type="term" value="F:protein serine/threonine kinase activity"/>
    <property type="evidence" value="ECO:0007669"/>
    <property type="project" value="UniProtKB-KW"/>
</dbReference>
<feature type="domain" description="Protein kinase" evidence="7">
    <location>
        <begin position="1"/>
        <end position="301"/>
    </location>
</feature>
<dbReference type="AlphaFoldDB" id="A0A7S3K190"/>
<gene>
    <name evidence="8" type="ORF">ALAG00032_LOCUS10939</name>
</gene>
<evidence type="ECO:0000259" key="7">
    <source>
        <dbReference type="PROSITE" id="PS50011"/>
    </source>
</evidence>
<evidence type="ECO:0000256" key="3">
    <source>
        <dbReference type="ARBA" id="ARBA00022741"/>
    </source>
</evidence>
<dbReference type="Gene3D" id="1.10.510.10">
    <property type="entry name" value="Transferase(Phosphotransferase) domain 1"/>
    <property type="match status" value="2"/>
</dbReference>
<dbReference type="GO" id="GO:0005524">
    <property type="term" value="F:ATP binding"/>
    <property type="evidence" value="ECO:0007669"/>
    <property type="project" value="UniProtKB-KW"/>
</dbReference>
<sequence>MFLSSLIRYFIGTVYLARISGGGGALFAVKSIKKNLIIKTRSAHNVKRERSLTRELNSPFILKLRTAFQTSNALYLATDYYAGGSLADLLKRKQQDGTGICILAIRFFTIEIVLALEYLRQKGVIHRDIKPSNILLSAHGHIALADFGVATYSGPSFKRSSETSSFKKKNKNFAATPSSTVQMLKNRSKKDTRKKHQDEAWLVASGFHGTPAYTAPELLSGEIYNHSIDWWSLGCTLYELRVGHSPFAAANARNLFRNILHARIPKILPKPLHDLLTTGLLVLNPKQRFSSLSDVQCSCFFYNVDWSLAANRELENPLGPLVLPSFIALDANGNVYYNPKAQDGPTVSTSASFDEEKKEKKSQARKQRRHRPFPSKSKKLSPRVKLFQGFALDPEFNLDAKPEDYTAACAHHLTWA</sequence>
<keyword evidence="5" id="KW-0067">ATP-binding</keyword>
<evidence type="ECO:0000256" key="4">
    <source>
        <dbReference type="ARBA" id="ARBA00022777"/>
    </source>
</evidence>
<keyword evidence="4" id="KW-0418">Kinase</keyword>
<dbReference type="PROSITE" id="PS00108">
    <property type="entry name" value="PROTEIN_KINASE_ST"/>
    <property type="match status" value="1"/>
</dbReference>
<keyword evidence="1" id="KW-0723">Serine/threonine-protein kinase</keyword>
<dbReference type="SMART" id="SM00220">
    <property type="entry name" value="S_TKc"/>
    <property type="match status" value="1"/>
</dbReference>
<evidence type="ECO:0000256" key="1">
    <source>
        <dbReference type="ARBA" id="ARBA00022527"/>
    </source>
</evidence>
<dbReference type="Pfam" id="PF00069">
    <property type="entry name" value="Pkinase"/>
    <property type="match status" value="2"/>
</dbReference>
<evidence type="ECO:0000256" key="5">
    <source>
        <dbReference type="ARBA" id="ARBA00022840"/>
    </source>
</evidence>
<dbReference type="InterPro" id="IPR008271">
    <property type="entry name" value="Ser/Thr_kinase_AS"/>
</dbReference>
<dbReference type="PANTHER" id="PTHR24351">
    <property type="entry name" value="RIBOSOMAL PROTEIN S6 KINASE"/>
    <property type="match status" value="1"/>
</dbReference>